<feature type="domain" description="Type II secretion system protein GspF" evidence="7">
    <location>
        <begin position="135"/>
        <end position="254"/>
    </location>
</feature>
<dbReference type="PANTHER" id="PTHR35007:SF4">
    <property type="entry name" value="CONSERVED TRANSMEMBRANE PROTEIN-RELATED"/>
    <property type="match status" value="1"/>
</dbReference>
<keyword evidence="9" id="KW-1185">Reference proteome</keyword>
<evidence type="ECO:0000256" key="5">
    <source>
        <dbReference type="ARBA" id="ARBA00023136"/>
    </source>
</evidence>
<keyword evidence="5 6" id="KW-0472">Membrane</keyword>
<feature type="transmembrane region" description="Helical" evidence="6">
    <location>
        <begin position="234"/>
        <end position="259"/>
    </location>
</feature>
<evidence type="ECO:0000256" key="1">
    <source>
        <dbReference type="ARBA" id="ARBA00004651"/>
    </source>
</evidence>
<organism evidence="8 9">
    <name type="scientific">Streptomyces gulbargensis</name>
    <dbReference type="NCBI Taxonomy" id="364901"/>
    <lineage>
        <taxon>Bacteria</taxon>
        <taxon>Bacillati</taxon>
        <taxon>Actinomycetota</taxon>
        <taxon>Actinomycetes</taxon>
        <taxon>Kitasatosporales</taxon>
        <taxon>Streptomycetaceae</taxon>
        <taxon>Streptomyces</taxon>
    </lineage>
</organism>
<evidence type="ECO:0000259" key="7">
    <source>
        <dbReference type="Pfam" id="PF00482"/>
    </source>
</evidence>
<dbReference type="PANTHER" id="PTHR35007">
    <property type="entry name" value="INTEGRAL MEMBRANE PROTEIN-RELATED"/>
    <property type="match status" value="1"/>
</dbReference>
<evidence type="ECO:0000313" key="9">
    <source>
        <dbReference type="Proteomes" id="UP001501000"/>
    </source>
</evidence>
<keyword evidence="4 6" id="KW-1133">Transmembrane helix</keyword>
<dbReference type="EMBL" id="BAABAJ010000004">
    <property type="protein sequence ID" value="GAA3906203.1"/>
    <property type="molecule type" value="Genomic_DNA"/>
</dbReference>
<feature type="transmembrane region" description="Helical" evidence="6">
    <location>
        <begin position="12"/>
        <end position="30"/>
    </location>
</feature>
<gene>
    <name evidence="8" type="ORF">GCM10022244_15330</name>
</gene>
<reference evidence="9" key="1">
    <citation type="journal article" date="2019" name="Int. J. Syst. Evol. Microbiol.">
        <title>The Global Catalogue of Microorganisms (GCM) 10K type strain sequencing project: providing services to taxonomists for standard genome sequencing and annotation.</title>
        <authorList>
            <consortium name="The Broad Institute Genomics Platform"/>
            <consortium name="The Broad Institute Genome Sequencing Center for Infectious Disease"/>
            <person name="Wu L."/>
            <person name="Ma J."/>
        </authorList>
    </citation>
    <scope>NUCLEOTIDE SEQUENCE [LARGE SCALE GENOMIC DNA]</scope>
    <source>
        <strain evidence="9">JCM 16956</strain>
    </source>
</reference>
<evidence type="ECO:0000256" key="4">
    <source>
        <dbReference type="ARBA" id="ARBA00022989"/>
    </source>
</evidence>
<proteinExistence type="predicted"/>
<protein>
    <recommendedName>
        <fullName evidence="7">Type II secretion system protein GspF domain-containing protein</fullName>
    </recommendedName>
</protein>
<evidence type="ECO:0000256" key="2">
    <source>
        <dbReference type="ARBA" id="ARBA00022475"/>
    </source>
</evidence>
<comment type="subcellular location">
    <subcellularLocation>
        <location evidence="1">Cell membrane</location>
        <topology evidence="1">Multi-pass membrane protein</topology>
    </subcellularLocation>
</comment>
<evidence type="ECO:0000313" key="8">
    <source>
        <dbReference type="EMBL" id="GAA3906203.1"/>
    </source>
</evidence>
<feature type="transmembrane region" description="Helical" evidence="6">
    <location>
        <begin position="271"/>
        <end position="291"/>
    </location>
</feature>
<keyword evidence="3 6" id="KW-0812">Transmembrane</keyword>
<keyword evidence="2" id="KW-1003">Cell membrane</keyword>
<dbReference type="Proteomes" id="UP001501000">
    <property type="component" value="Unassembled WGS sequence"/>
</dbReference>
<comment type="caution">
    <text evidence="8">The sequence shown here is derived from an EMBL/GenBank/DDBJ whole genome shotgun (WGS) entry which is preliminary data.</text>
</comment>
<accession>A0ABP7LRT7</accession>
<feature type="transmembrane region" description="Helical" evidence="6">
    <location>
        <begin position="78"/>
        <end position="105"/>
    </location>
</feature>
<evidence type="ECO:0000256" key="3">
    <source>
        <dbReference type="ARBA" id="ARBA00022692"/>
    </source>
</evidence>
<dbReference type="InterPro" id="IPR018076">
    <property type="entry name" value="T2SS_GspF_dom"/>
</dbReference>
<name>A0ABP7LRT7_9ACTN</name>
<dbReference type="Pfam" id="PF00482">
    <property type="entry name" value="T2SSF"/>
    <property type="match status" value="1"/>
</dbReference>
<sequence length="300" mass="30872">MVTVTTGEAAGAGLTVVAALCVALVLWWEVERRRGLRRLRGVLALATPGPPGGTVVRGRGAPWAAALRDWGRVREHRAWLCLPVAVVVSVLGASPLPLLLGAVAVPLLRRRLRTAALRREKEVRAGRVVDLCAVAAGELRAGWQPVRALEFAARQSGALGDHEASVLAAARFGGDVPEALRGAARADGAGGLAGLAACWQVAVDGGAGLAAGLDRLEGALRDHHEQRERLRSELAGAWATVAVLAVLPAAGLALGTALGADPLRVLLHTPAGLACLAVGGALEAAGLWWAARIVRGGERP</sequence>
<evidence type="ECO:0000256" key="6">
    <source>
        <dbReference type="SAM" id="Phobius"/>
    </source>
</evidence>